<gene>
    <name evidence="5" type="ORF">POL72_37280</name>
</gene>
<accession>A0ABT5CAJ2</accession>
<name>A0ABT5CAJ2_9BACT</name>
<reference evidence="5 6" key="1">
    <citation type="submission" date="2023-01" db="EMBL/GenBank/DDBJ databases">
        <title>Minimal conservation of predation-associated metabolite biosynthetic gene clusters underscores biosynthetic potential of Myxococcota including descriptions for ten novel species: Archangium lansinium sp. nov., Myxococcus landrumus sp. nov., Nannocystis bai.</title>
        <authorList>
            <person name="Ahearne A."/>
            <person name="Stevens C."/>
            <person name="Dowd S."/>
        </authorList>
    </citation>
    <scope>NUCLEOTIDE SEQUENCE [LARGE SCALE GENOMIC DNA]</scope>
    <source>
        <strain evidence="5 6">WIWO2</strain>
    </source>
</reference>
<evidence type="ECO:0000256" key="2">
    <source>
        <dbReference type="ARBA" id="ARBA00023002"/>
    </source>
</evidence>
<dbReference type="GO" id="GO:0051213">
    <property type="term" value="F:dioxygenase activity"/>
    <property type="evidence" value="ECO:0007669"/>
    <property type="project" value="UniProtKB-KW"/>
</dbReference>
<dbReference type="InterPro" id="IPR042098">
    <property type="entry name" value="TauD-like_sf"/>
</dbReference>
<keyword evidence="5" id="KW-0223">Dioxygenase</keyword>
<evidence type="ECO:0000256" key="1">
    <source>
        <dbReference type="ARBA" id="ARBA00001954"/>
    </source>
</evidence>
<comment type="caution">
    <text evidence="5">The sequence shown here is derived from an EMBL/GenBank/DDBJ whole genome shotgun (WGS) entry which is preliminary data.</text>
</comment>
<feature type="domain" description="TauD/TfdA-like" evidence="4">
    <location>
        <begin position="172"/>
        <end position="223"/>
    </location>
</feature>
<dbReference type="InterPro" id="IPR003819">
    <property type="entry name" value="TauD/TfdA-like"/>
</dbReference>
<evidence type="ECO:0000256" key="3">
    <source>
        <dbReference type="ARBA" id="ARBA00023194"/>
    </source>
</evidence>
<protein>
    <submittedName>
        <fullName evidence="5">TauD/TfdA family dioxygenase</fullName>
    </submittedName>
</protein>
<dbReference type="SUPFAM" id="SSF51197">
    <property type="entry name" value="Clavaminate synthase-like"/>
    <property type="match status" value="1"/>
</dbReference>
<sequence>MSERWIWPGPEGGPARLFDELAARGFSVLRGDAALAPEEAARAPWSFAERLLGARPLLVERQPIKAVPGGRSFAASSAAAPLHTDSQCFAGAPPAVQIMACVRPAERGGGCLLLDGWPLLSAIERADPELFRALFTVYRRIPFVFGDFFGPTVSLRGGALALTHAPFVPPGDAIAARLARFVEAARRELIELSLGPVDILVVDNRRMLHGRRAFEGAREFVRLLVWMEARLPSPPAYNALAAEVAEAAARRLAGGPPATRRRLGLGAPPPPEARRRLGLVLEMLRGVPPGVLAARERIPEPELYRLRDAALAAAEEALSGDAEGADDGALAEAIERMSQG</sequence>
<dbReference type="Proteomes" id="UP001217485">
    <property type="component" value="Unassembled WGS sequence"/>
</dbReference>
<dbReference type="RefSeq" id="WP_272101584.1">
    <property type="nucleotide sequence ID" value="NZ_JAQNDK010000004.1"/>
</dbReference>
<dbReference type="PANTHER" id="PTHR10696:SF56">
    <property type="entry name" value="TAUD_TFDA-LIKE DOMAIN-CONTAINING PROTEIN"/>
    <property type="match status" value="1"/>
</dbReference>
<comment type="cofactor">
    <cofactor evidence="1">
        <name>Fe(2+)</name>
        <dbReference type="ChEBI" id="CHEBI:29033"/>
    </cofactor>
</comment>
<dbReference type="PANTHER" id="PTHR10696">
    <property type="entry name" value="GAMMA-BUTYROBETAINE HYDROXYLASE-RELATED"/>
    <property type="match status" value="1"/>
</dbReference>
<dbReference type="Gene3D" id="3.60.130.10">
    <property type="entry name" value="Clavaminate synthase-like"/>
    <property type="match status" value="1"/>
</dbReference>
<evidence type="ECO:0000313" key="5">
    <source>
        <dbReference type="EMBL" id="MDC0683443.1"/>
    </source>
</evidence>
<dbReference type="EMBL" id="JAQNDK010000004">
    <property type="protein sequence ID" value="MDC0683443.1"/>
    <property type="molecule type" value="Genomic_DNA"/>
</dbReference>
<evidence type="ECO:0000259" key="4">
    <source>
        <dbReference type="Pfam" id="PF02668"/>
    </source>
</evidence>
<organism evidence="5 6">
    <name type="scientific">Sorangium atrum</name>
    <dbReference type="NCBI Taxonomy" id="2995308"/>
    <lineage>
        <taxon>Bacteria</taxon>
        <taxon>Pseudomonadati</taxon>
        <taxon>Myxococcota</taxon>
        <taxon>Polyangia</taxon>
        <taxon>Polyangiales</taxon>
        <taxon>Polyangiaceae</taxon>
        <taxon>Sorangium</taxon>
    </lineage>
</organism>
<proteinExistence type="predicted"/>
<keyword evidence="6" id="KW-1185">Reference proteome</keyword>
<dbReference type="InterPro" id="IPR050411">
    <property type="entry name" value="AlphaKG_dependent_hydroxylases"/>
</dbReference>
<keyword evidence="3" id="KW-0045">Antibiotic biosynthesis</keyword>
<feature type="domain" description="TauD/TfdA-like" evidence="4">
    <location>
        <begin position="19"/>
        <end position="139"/>
    </location>
</feature>
<dbReference type="Pfam" id="PF02668">
    <property type="entry name" value="TauD"/>
    <property type="match status" value="2"/>
</dbReference>
<evidence type="ECO:0000313" key="6">
    <source>
        <dbReference type="Proteomes" id="UP001217485"/>
    </source>
</evidence>
<keyword evidence="2" id="KW-0560">Oxidoreductase</keyword>